<organism evidence="1 2">
    <name type="scientific">Ricinus communis</name>
    <name type="common">Castor bean</name>
    <dbReference type="NCBI Taxonomy" id="3988"/>
    <lineage>
        <taxon>Eukaryota</taxon>
        <taxon>Viridiplantae</taxon>
        <taxon>Streptophyta</taxon>
        <taxon>Embryophyta</taxon>
        <taxon>Tracheophyta</taxon>
        <taxon>Spermatophyta</taxon>
        <taxon>Magnoliopsida</taxon>
        <taxon>eudicotyledons</taxon>
        <taxon>Gunneridae</taxon>
        <taxon>Pentapetalae</taxon>
        <taxon>rosids</taxon>
        <taxon>fabids</taxon>
        <taxon>Malpighiales</taxon>
        <taxon>Euphorbiaceae</taxon>
        <taxon>Acalyphoideae</taxon>
        <taxon>Acalypheae</taxon>
        <taxon>Ricinus</taxon>
    </lineage>
</organism>
<dbReference type="Proteomes" id="UP000008311">
    <property type="component" value="Unassembled WGS sequence"/>
</dbReference>
<evidence type="ECO:0000313" key="1">
    <source>
        <dbReference type="EMBL" id="EEF38994.1"/>
    </source>
</evidence>
<evidence type="ECO:0000313" key="2">
    <source>
        <dbReference type="Proteomes" id="UP000008311"/>
    </source>
</evidence>
<name>B9SBP6_RICCO</name>
<dbReference type="AlphaFoldDB" id="B9SBP6"/>
<proteinExistence type="predicted"/>
<accession>B9SBP6</accession>
<gene>
    <name evidence="1" type="ORF">RCOM_0343220</name>
</gene>
<keyword evidence="2" id="KW-1185">Reference proteome</keyword>
<dbReference type="EMBL" id="EQ973915">
    <property type="protein sequence ID" value="EEF38994.1"/>
    <property type="molecule type" value="Genomic_DNA"/>
</dbReference>
<dbReference type="InParanoid" id="B9SBP6"/>
<reference evidence="2" key="1">
    <citation type="journal article" date="2010" name="Nat. Biotechnol.">
        <title>Draft genome sequence of the oilseed species Ricinus communis.</title>
        <authorList>
            <person name="Chan A.P."/>
            <person name="Crabtree J."/>
            <person name="Zhao Q."/>
            <person name="Lorenzi H."/>
            <person name="Orvis J."/>
            <person name="Puiu D."/>
            <person name="Melake-Berhan A."/>
            <person name="Jones K.M."/>
            <person name="Redman J."/>
            <person name="Chen G."/>
            <person name="Cahoon E.B."/>
            <person name="Gedil M."/>
            <person name="Stanke M."/>
            <person name="Haas B.J."/>
            <person name="Wortman J.R."/>
            <person name="Fraser-Liggett C.M."/>
            <person name="Ravel J."/>
            <person name="Rabinowicz P.D."/>
        </authorList>
    </citation>
    <scope>NUCLEOTIDE SEQUENCE [LARGE SCALE GENOMIC DNA]</scope>
    <source>
        <strain evidence="2">cv. Hale</strain>
    </source>
</reference>
<protein>
    <submittedName>
        <fullName evidence="1">Uncharacterized protein</fullName>
    </submittedName>
</protein>
<sequence>MKDGRGERITERVTKRERIRKMGGISDLNLMRKKEKREALVMELKSVAKWSFKPQPRLSNDESKNCR</sequence>